<dbReference type="Gene3D" id="1.20.1270.360">
    <property type="match status" value="1"/>
</dbReference>
<dbReference type="EMBL" id="JBHTKA010000001">
    <property type="protein sequence ID" value="MFD0998268.1"/>
    <property type="molecule type" value="Genomic_DNA"/>
</dbReference>
<evidence type="ECO:0000313" key="2">
    <source>
        <dbReference type="Proteomes" id="UP001597112"/>
    </source>
</evidence>
<dbReference type="RefSeq" id="WP_377574678.1">
    <property type="nucleotide sequence ID" value="NZ_JBHTKA010000001.1"/>
</dbReference>
<sequence length="118" mass="12733">MKNSSSLVSTSLKKALTNCIEILETCSLVVRSVDDPKLMRLGKVVGDCLGSCKKTLMLLNSEAEDVVDFFPVCEVACKKCSAACKGVDLDMFKKAVVALTDCIAEIHYATPSARKNIL</sequence>
<protein>
    <recommendedName>
        <fullName evidence="3">Four-helix bundle copper-binding protein</fullName>
    </recommendedName>
</protein>
<proteinExistence type="predicted"/>
<gene>
    <name evidence="1" type="ORF">ACFQ21_03080</name>
</gene>
<evidence type="ECO:0000313" key="1">
    <source>
        <dbReference type="EMBL" id="MFD0998268.1"/>
    </source>
</evidence>
<dbReference type="InterPro" id="IPR005560">
    <property type="entry name" value="Csp_YhjQ"/>
</dbReference>
<accession>A0ABW3JWA6</accession>
<keyword evidence="2" id="KW-1185">Reference proteome</keyword>
<dbReference type="Pfam" id="PF03860">
    <property type="entry name" value="Csp"/>
    <property type="match status" value="1"/>
</dbReference>
<dbReference type="Proteomes" id="UP001597112">
    <property type="component" value="Unassembled WGS sequence"/>
</dbReference>
<name>A0ABW3JWA6_9BACT</name>
<evidence type="ECO:0008006" key="3">
    <source>
        <dbReference type="Google" id="ProtNLM"/>
    </source>
</evidence>
<comment type="caution">
    <text evidence="1">The sequence shown here is derived from an EMBL/GenBank/DDBJ whole genome shotgun (WGS) entry which is preliminary data.</text>
</comment>
<reference evidence="2" key="1">
    <citation type="journal article" date="2019" name="Int. J. Syst. Evol. Microbiol.">
        <title>The Global Catalogue of Microorganisms (GCM) 10K type strain sequencing project: providing services to taxonomists for standard genome sequencing and annotation.</title>
        <authorList>
            <consortium name="The Broad Institute Genomics Platform"/>
            <consortium name="The Broad Institute Genome Sequencing Center for Infectious Disease"/>
            <person name="Wu L."/>
            <person name="Ma J."/>
        </authorList>
    </citation>
    <scope>NUCLEOTIDE SEQUENCE [LARGE SCALE GENOMIC DNA]</scope>
    <source>
        <strain evidence="2">CCUG 58938</strain>
    </source>
</reference>
<organism evidence="1 2">
    <name type="scientific">Ohtaekwangia kribbensis</name>
    <dbReference type="NCBI Taxonomy" id="688913"/>
    <lineage>
        <taxon>Bacteria</taxon>
        <taxon>Pseudomonadati</taxon>
        <taxon>Bacteroidota</taxon>
        <taxon>Cytophagia</taxon>
        <taxon>Cytophagales</taxon>
        <taxon>Fulvivirgaceae</taxon>
        <taxon>Ohtaekwangia</taxon>
    </lineage>
</organism>